<feature type="non-terminal residue" evidence="1">
    <location>
        <position position="1"/>
    </location>
</feature>
<reference evidence="2" key="1">
    <citation type="journal article" date="2004" name="Nucleic Acids Res.">
        <title>The tmRNA website: reductive evolution of tmRNA in plastids and other endosymbionts.</title>
        <authorList>
            <person name="Gueneau de Novoa P."/>
            <person name="Williams K.P."/>
        </authorList>
    </citation>
    <scope>NUCLEOTIDE SEQUENCE</scope>
</reference>
<proteinExistence type="predicted"/>
<dbReference type="HOGENOM" id="CLU_222447_0_0_5"/>
<protein>
    <submittedName>
        <fullName evidence="2">Proteolysis tag peptide encoded by tmRNA Bruce_canis_23365</fullName>
    </submittedName>
    <submittedName>
        <fullName evidence="1">TmRNA tag peptide</fullName>
    </submittedName>
</protein>
<gene>
    <name evidence="2" type="primary">tmRNA Bruce_canis_23365</name>
    <name evidence="1" type="ordered locus">BCAN_A1433</name>
</gene>
<dbReference type="Proteomes" id="UP000001385">
    <property type="component" value="Chromosome I"/>
</dbReference>
<reference evidence="1 3" key="2">
    <citation type="submission" date="2007-10" db="EMBL/GenBank/DDBJ databases">
        <title>Brucella canis ATCC 23365 whole genome shotgun sequencing project.</title>
        <authorList>
            <person name="Setubal J.C."/>
            <person name="Bowns C."/>
            <person name="Boyle S."/>
            <person name="Crasta O.R."/>
            <person name="Czar M.J."/>
            <person name="Dharmanolla C."/>
            <person name="Gillespie J.J."/>
            <person name="Kenyon R.W."/>
            <person name="Lu J."/>
            <person name="Mane S."/>
            <person name="Mohapatra S."/>
            <person name="Nagrani S."/>
            <person name="Purkayastha A."/>
            <person name="Rajasimha H.K."/>
            <person name="Shallom J.M."/>
            <person name="Shallom S."/>
            <person name="Shukla M."/>
            <person name="Snyder E.E."/>
            <person name="Sobral B.W."/>
            <person name="Wattam A.R."/>
            <person name="Will R."/>
            <person name="Williams K."/>
            <person name="Yoo H."/>
            <person name="Bruce D."/>
            <person name="Detter C."/>
            <person name="Munk C."/>
            <person name="Brettin T.S."/>
        </authorList>
    </citation>
    <scope>NUCLEOTIDE SEQUENCE [LARGE SCALE GENOMIC DNA]</scope>
    <source>
        <strain evidence="3">ATCC 23365 / NCTC 10854 / RM-666</strain>
    </source>
</reference>
<sequence>ANDNNAQGYALAA</sequence>
<dbReference type="EMBL" id="HG528491">
    <property type="protein sequence ID" value="CDI39831.1"/>
    <property type="molecule type" value="Genomic_DNA"/>
</dbReference>
<keyword evidence="3" id="KW-1185">Reference proteome</keyword>
<dbReference type="KEGG" id="bcs:BCAN_A1433"/>
<dbReference type="EMBL" id="HG791349">
    <property type="protein sequence ID" value="CDK12317.1"/>
    <property type="molecule type" value="Transcribed_RNA"/>
</dbReference>
<accession>A9M659</accession>
<dbReference type="EMBL" id="CP000872">
    <property type="protein sequence ID" value="ABX62464.1"/>
    <property type="molecule type" value="Genomic_DNA"/>
</dbReference>
<name>A9M659_BRUC2</name>
<organism evidence="1 3">
    <name type="scientific">Brucella canis (strain ATCC 23365 / NCTC 10854 / RM-666)</name>
    <dbReference type="NCBI Taxonomy" id="483179"/>
    <lineage>
        <taxon>Bacteria</taxon>
        <taxon>Pseudomonadati</taxon>
        <taxon>Pseudomonadota</taxon>
        <taxon>Alphaproteobacteria</taxon>
        <taxon>Hyphomicrobiales</taxon>
        <taxon>Brucellaceae</taxon>
        <taxon>Brucella/Ochrobactrum group</taxon>
        <taxon>Brucella</taxon>
    </lineage>
</organism>
<evidence type="ECO:0000313" key="2">
    <source>
        <dbReference type="EMBL" id="CDI39831.1"/>
    </source>
</evidence>
<evidence type="ECO:0000313" key="3">
    <source>
        <dbReference type="Proteomes" id="UP000001385"/>
    </source>
</evidence>
<evidence type="ECO:0000313" key="1">
    <source>
        <dbReference type="EMBL" id="ABX62464.1"/>
    </source>
</evidence>
<reference evidence="2" key="3">
    <citation type="submission" date="2013-09" db="EMBL/GenBank/DDBJ databases">
        <authorList>
            <consortium name="The tmRNA Website and RNAcentral"/>
        </authorList>
    </citation>
    <scope>NUCLEOTIDE SEQUENCE</scope>
</reference>